<feature type="transmembrane region" description="Helical" evidence="8">
    <location>
        <begin position="129"/>
        <end position="149"/>
    </location>
</feature>
<comment type="function">
    <text evidence="8">Uptake of L-lactate across the membrane. Can also transport D-lactate and glycolate.</text>
</comment>
<keyword evidence="5 8" id="KW-0812">Transmembrane</keyword>
<dbReference type="AlphaFoldDB" id="A0A4Q9B3S1"/>
<protein>
    <recommendedName>
        <fullName evidence="8">L-lactate permease</fullName>
    </recommendedName>
</protein>
<dbReference type="Proteomes" id="UP000292858">
    <property type="component" value="Unassembled WGS sequence"/>
</dbReference>
<feature type="transmembrane region" description="Helical" evidence="8">
    <location>
        <begin position="367"/>
        <end position="387"/>
    </location>
</feature>
<reference evidence="9 10" key="1">
    <citation type="submission" date="2019-02" db="EMBL/GenBank/DDBJ databases">
        <title>Thermus sp. a novel from hot spring.</title>
        <authorList>
            <person name="Zhao Z."/>
        </authorList>
    </citation>
    <scope>NUCLEOTIDE SEQUENCE [LARGE SCALE GENOMIC DNA]</scope>
    <source>
        <strain evidence="9 10">CFH 72773T</strain>
    </source>
</reference>
<evidence type="ECO:0000256" key="4">
    <source>
        <dbReference type="ARBA" id="ARBA00022475"/>
    </source>
</evidence>
<feature type="transmembrane region" description="Helical" evidence="8">
    <location>
        <begin position="261"/>
        <end position="278"/>
    </location>
</feature>
<gene>
    <name evidence="9" type="ORF">ETP66_07795</name>
</gene>
<keyword evidence="4 8" id="KW-1003">Cell membrane</keyword>
<dbReference type="EMBL" id="SIJL01000009">
    <property type="protein sequence ID" value="TBH20038.1"/>
    <property type="molecule type" value="Genomic_DNA"/>
</dbReference>
<evidence type="ECO:0000256" key="5">
    <source>
        <dbReference type="ARBA" id="ARBA00022692"/>
    </source>
</evidence>
<dbReference type="PANTHER" id="PTHR30003">
    <property type="entry name" value="L-LACTATE PERMEASE"/>
    <property type="match status" value="1"/>
</dbReference>
<feature type="transmembrane region" description="Helical" evidence="8">
    <location>
        <begin position="537"/>
        <end position="554"/>
    </location>
</feature>
<comment type="subcellular location">
    <subcellularLocation>
        <location evidence="1 8">Cell membrane</location>
        <topology evidence="1 8">Multi-pass membrane protein</topology>
    </subcellularLocation>
</comment>
<evidence type="ECO:0000256" key="6">
    <source>
        <dbReference type="ARBA" id="ARBA00022989"/>
    </source>
</evidence>
<comment type="caution">
    <text evidence="9">The sequence shown here is derived from an EMBL/GenBank/DDBJ whole genome shotgun (WGS) entry which is preliminary data.</text>
</comment>
<feature type="transmembrane region" description="Helical" evidence="8">
    <location>
        <begin position="104"/>
        <end position="123"/>
    </location>
</feature>
<accession>A0A4Q9B3S1</accession>
<name>A0A4Q9B3S1_9DEIN</name>
<dbReference type="NCBIfam" id="TIGR00795">
    <property type="entry name" value="lctP"/>
    <property type="match status" value="1"/>
</dbReference>
<keyword evidence="3 8" id="KW-0813">Transport</keyword>
<dbReference type="GO" id="GO:0015129">
    <property type="term" value="F:lactate transmembrane transporter activity"/>
    <property type="evidence" value="ECO:0007669"/>
    <property type="project" value="UniProtKB-UniRule"/>
</dbReference>
<dbReference type="RefSeq" id="WP_130842073.1">
    <property type="nucleotide sequence ID" value="NZ_SIJL01000009.1"/>
</dbReference>
<dbReference type="OrthoDB" id="9761056at2"/>
<evidence type="ECO:0000313" key="10">
    <source>
        <dbReference type="Proteomes" id="UP000292858"/>
    </source>
</evidence>
<evidence type="ECO:0000256" key="3">
    <source>
        <dbReference type="ARBA" id="ARBA00022448"/>
    </source>
</evidence>
<feature type="transmembrane region" description="Helical" evidence="8">
    <location>
        <begin position="492"/>
        <end position="517"/>
    </location>
</feature>
<keyword evidence="7 8" id="KW-0472">Membrane</keyword>
<comment type="similarity">
    <text evidence="2 8">Belongs to the lactate permease family.</text>
</comment>
<dbReference type="InterPro" id="IPR003804">
    <property type="entry name" value="Lactate_perm"/>
</dbReference>
<dbReference type="Pfam" id="PF02652">
    <property type="entry name" value="Lactate_perm"/>
    <property type="match status" value="1"/>
</dbReference>
<organism evidence="9 10">
    <name type="scientific">Thermus thermamylovorans</name>
    <dbReference type="NCBI Taxonomy" id="2509362"/>
    <lineage>
        <taxon>Bacteria</taxon>
        <taxon>Thermotogati</taxon>
        <taxon>Deinococcota</taxon>
        <taxon>Deinococci</taxon>
        <taxon>Thermales</taxon>
        <taxon>Thermaceae</taxon>
        <taxon>Thermus</taxon>
    </lineage>
</organism>
<feature type="transmembrane region" description="Helical" evidence="8">
    <location>
        <begin position="196"/>
        <end position="220"/>
    </location>
</feature>
<proteinExistence type="inferred from homology"/>
<dbReference type="GO" id="GO:0015295">
    <property type="term" value="F:solute:proton symporter activity"/>
    <property type="evidence" value="ECO:0007669"/>
    <property type="project" value="TreeGrafter"/>
</dbReference>
<feature type="transmembrane region" description="Helical" evidence="8">
    <location>
        <begin position="449"/>
        <end position="471"/>
    </location>
</feature>
<dbReference type="PANTHER" id="PTHR30003:SF0">
    <property type="entry name" value="GLYCOLATE PERMEASE GLCA-RELATED"/>
    <property type="match status" value="1"/>
</dbReference>
<feature type="transmembrane region" description="Helical" evidence="8">
    <location>
        <begin position="407"/>
        <end position="423"/>
    </location>
</feature>
<feature type="transmembrane region" description="Helical" evidence="8">
    <location>
        <begin position="232"/>
        <end position="255"/>
    </location>
</feature>
<evidence type="ECO:0000256" key="1">
    <source>
        <dbReference type="ARBA" id="ARBA00004651"/>
    </source>
</evidence>
<feature type="transmembrane region" description="Helical" evidence="8">
    <location>
        <begin position="6"/>
        <end position="27"/>
    </location>
</feature>
<evidence type="ECO:0000256" key="7">
    <source>
        <dbReference type="ARBA" id="ARBA00023136"/>
    </source>
</evidence>
<sequence length="555" mass="58818">MAEPVLAFLAFLPILVVLVLMLGLGWGARQAMPFSLLTVALVGLLAWQVPGVVVLAAAIQGIWVALSLLWIIFGALFLLAVLSRSGAVEAIRKGLRTVSPDRRIQAILAGFLLGCFIEGASGFGTPAAVVGPLLLALGFPAAAAVMVGLMAQSTPVSFGAIGTPILVGVRSGLDAPPVREYLALAGVSLEAYAWEIARFVALIHGLVGLLMPLLIAMMLTRFFGERRSWREGLAVWPFALFAGAAFVVPYVLTAWTLGPEFPSLFGGLLGLAVAAYAARRGFLQPKTPWDFPRREAWPAWWMGTLEPPKEKEGPGMPLFRAWTPYVVLGLLLVLTRLEALPLRGWLTQVDLALRNILGTGISQGWQILYSPGTILLLVGVLAGLLLYGMGPRSIGLAAREAFSQVRAASLALLVALPMVRIFIESGRNTSGLESMPLLLAGFVAENVGLAWPAFAAVIGALGAFVAGSNTVSNLMFALFQWGVADRLGLPHALIVALQAVGGAAGNMITVHNVVAAAAVTGLIGREGPLLRLTVRPTLLYLLLAGFFGWVLLRFF</sequence>
<feature type="transmembrane region" description="Helical" evidence="8">
    <location>
        <begin position="62"/>
        <end position="83"/>
    </location>
</feature>
<feature type="transmembrane region" description="Helical" evidence="8">
    <location>
        <begin position="156"/>
        <end position="173"/>
    </location>
</feature>
<feature type="transmembrane region" description="Helical" evidence="8">
    <location>
        <begin position="318"/>
        <end position="337"/>
    </location>
</feature>
<keyword evidence="6 8" id="KW-1133">Transmembrane helix</keyword>
<evidence type="ECO:0000256" key="8">
    <source>
        <dbReference type="RuleBase" id="RU365092"/>
    </source>
</evidence>
<comment type="caution">
    <text evidence="8">Lacks conserved residue(s) required for the propagation of feature annotation.</text>
</comment>
<keyword evidence="10" id="KW-1185">Reference proteome</keyword>
<feature type="transmembrane region" description="Helical" evidence="8">
    <location>
        <begin position="34"/>
        <end position="56"/>
    </location>
</feature>
<dbReference type="GO" id="GO:0005886">
    <property type="term" value="C:plasma membrane"/>
    <property type="evidence" value="ECO:0007669"/>
    <property type="project" value="UniProtKB-SubCell"/>
</dbReference>
<evidence type="ECO:0000256" key="2">
    <source>
        <dbReference type="ARBA" id="ARBA00010100"/>
    </source>
</evidence>
<evidence type="ECO:0000313" key="9">
    <source>
        <dbReference type="EMBL" id="TBH20038.1"/>
    </source>
</evidence>